<protein>
    <submittedName>
        <fullName evidence="1">DUF3822 family protein</fullName>
    </submittedName>
</protein>
<dbReference type="Proteomes" id="UP001297092">
    <property type="component" value="Unassembled WGS sequence"/>
</dbReference>
<comment type="caution">
    <text evidence="1">The sequence shown here is derived from an EMBL/GenBank/DDBJ whole genome shotgun (WGS) entry which is preliminary data.</text>
</comment>
<proteinExistence type="predicted"/>
<dbReference type="Pfam" id="PF12864">
    <property type="entry name" value="DUF3822"/>
    <property type="match status" value="1"/>
</dbReference>
<dbReference type="InterPro" id="IPR024213">
    <property type="entry name" value="DUF3822"/>
</dbReference>
<gene>
    <name evidence="1" type="ORF">KIV10_07385</name>
</gene>
<dbReference type="Gene3D" id="3.30.420.260">
    <property type="match status" value="1"/>
</dbReference>
<accession>A0ABS5S459</accession>
<evidence type="ECO:0000313" key="2">
    <source>
        <dbReference type="Proteomes" id="UP001297092"/>
    </source>
</evidence>
<reference evidence="1 2" key="1">
    <citation type="submission" date="2021-05" db="EMBL/GenBank/DDBJ databases">
        <title>Aequorivita echinoideorum JCM 30378 genome.</title>
        <authorList>
            <person name="Zhang H."/>
            <person name="Li C."/>
        </authorList>
    </citation>
    <scope>NUCLEOTIDE SEQUENCE [LARGE SCALE GENOMIC DNA]</scope>
    <source>
        <strain evidence="1 2">JCM30378</strain>
    </source>
</reference>
<dbReference type="CDD" id="cd24013">
    <property type="entry name" value="ASKHA_ATPase_BT3980-like"/>
    <property type="match status" value="1"/>
</dbReference>
<evidence type="ECO:0000313" key="1">
    <source>
        <dbReference type="EMBL" id="MBT0608000.1"/>
    </source>
</evidence>
<sequence>METGQKFTTLLKTNNIDNSINKRLSVQVSLIGLSFLVTNLESDETLFFIEKSLPHSTTPEELLIEIENTLSENTIFDGPFSEISIVYATSNYSLVPQTLFDESKSSEYLKFNSKILANDYIAHDRLETLGVVVVYVPFININNYFFERYGSFSYFHSTTILLNTLLAKENQSDSPTVHLHFLKNSFDCIIIKDGALQLCNTFQFKTPEDFIYYTLFCFEQLKLNPDTVPVTLYGDIDENNNLYKIAYTYIRNVQFADFQQHTKFIDAAMPHNHFILKNTL</sequence>
<keyword evidence="2" id="KW-1185">Reference proteome</keyword>
<name>A0ABS5S459_9FLAO</name>
<dbReference type="EMBL" id="JAHCTB010000003">
    <property type="protein sequence ID" value="MBT0608000.1"/>
    <property type="molecule type" value="Genomic_DNA"/>
</dbReference>
<dbReference type="Gene3D" id="3.30.420.250">
    <property type="match status" value="1"/>
</dbReference>
<organism evidence="1 2">
    <name type="scientific">Aequorivita echinoideorum</name>
    <dbReference type="NCBI Taxonomy" id="1549647"/>
    <lineage>
        <taxon>Bacteria</taxon>
        <taxon>Pseudomonadati</taxon>
        <taxon>Bacteroidota</taxon>
        <taxon>Flavobacteriia</taxon>
        <taxon>Flavobacteriales</taxon>
        <taxon>Flavobacteriaceae</taxon>
        <taxon>Aequorivita</taxon>
    </lineage>
</organism>